<dbReference type="AlphaFoldDB" id="A0A3L6L3G1"/>
<reference evidence="2 3" key="1">
    <citation type="submission" date="2018-09" db="EMBL/GenBank/DDBJ databases">
        <title>whole genome sequence of T. equiperdum IVM-t1 strain.</title>
        <authorList>
            <person name="Suganuma K."/>
        </authorList>
    </citation>
    <scope>NUCLEOTIDE SEQUENCE [LARGE SCALE GENOMIC DNA]</scope>
    <source>
        <strain evidence="2 3">IVM-t1</strain>
    </source>
</reference>
<keyword evidence="1" id="KW-0812">Transmembrane</keyword>
<evidence type="ECO:0000313" key="2">
    <source>
        <dbReference type="EMBL" id="RHW70646.1"/>
    </source>
</evidence>
<proteinExistence type="predicted"/>
<protein>
    <submittedName>
        <fullName evidence="2">Uncharacterized protein</fullName>
    </submittedName>
</protein>
<keyword evidence="1" id="KW-1133">Transmembrane helix</keyword>
<name>A0A3L6L3G1_9TRYP</name>
<sequence length="143" mass="16749">MLLLTFFSSCVNNAFKLTSVRLLVAVHFYPFRFWSCWWVLFEQLSGNAPCRNFVVILCAKQAPLNSFNVNMASFSYSLCPLAACLFFFCCSVFRYPFDAFHFIEQVAFSVCFHFRFERRTIVFYFSLGTCFLGVCCYTLPYLF</sequence>
<organism evidence="2 3">
    <name type="scientific">Trypanosoma brucei equiperdum</name>
    <dbReference type="NCBI Taxonomy" id="630700"/>
    <lineage>
        <taxon>Eukaryota</taxon>
        <taxon>Discoba</taxon>
        <taxon>Euglenozoa</taxon>
        <taxon>Kinetoplastea</taxon>
        <taxon>Metakinetoplastina</taxon>
        <taxon>Trypanosomatida</taxon>
        <taxon>Trypanosomatidae</taxon>
        <taxon>Trypanosoma</taxon>
    </lineage>
</organism>
<comment type="caution">
    <text evidence="2">The sequence shown here is derived from an EMBL/GenBank/DDBJ whole genome shotgun (WGS) entry which is preliminary data.</text>
</comment>
<evidence type="ECO:0000313" key="3">
    <source>
        <dbReference type="Proteomes" id="UP000266743"/>
    </source>
</evidence>
<evidence type="ECO:0000256" key="1">
    <source>
        <dbReference type="SAM" id="Phobius"/>
    </source>
</evidence>
<accession>A0A3L6L3G1</accession>
<gene>
    <name evidence="2" type="ORF">DPX39_090034900</name>
</gene>
<feature type="transmembrane region" description="Helical" evidence="1">
    <location>
        <begin position="74"/>
        <end position="93"/>
    </location>
</feature>
<dbReference type="EMBL" id="QSBY01000009">
    <property type="protein sequence ID" value="RHW70646.1"/>
    <property type="molecule type" value="Genomic_DNA"/>
</dbReference>
<keyword evidence="1" id="KW-0472">Membrane</keyword>
<feature type="transmembrane region" description="Helical" evidence="1">
    <location>
        <begin position="121"/>
        <end position="142"/>
    </location>
</feature>
<dbReference type="Proteomes" id="UP000266743">
    <property type="component" value="Chromosome 9"/>
</dbReference>